<sequence>MNPENNAQAKRGDNGTDYTGTDGETTTPSRRRFLEGAVGAGALGLLAGCSGGSAGSSTTTITIGYQPFGTPYWSELVVKHGELVEKYTEPLDGDYEVEWQSALQGSVIGNRMIAGKNQAGYNGDMPTILALANTDKPINMIGLSGWSWGQQCNVVITPKDSDISGPKDLDGADVGATTGACSHRFLLSLQEYENISVNLVDQDVNTILANIGSGELDAGVMWEPNPTMGVVQQDVADWVVTGAPYDDPDIGALTMNDSFMTENREAALAIMKAELEAKHIMKTDPERTIELINQEEDLADYEPATIEASLFEPIDINPDTPKMQFATDLRKIEPARELLEETAPAFLLEQGAIDQLPTEERYSFGLLDEAASALESEVEWSPYDDEVSAE</sequence>
<feature type="compositionally biased region" description="Low complexity" evidence="1">
    <location>
        <begin position="15"/>
        <end position="27"/>
    </location>
</feature>
<dbReference type="InterPro" id="IPR006311">
    <property type="entry name" value="TAT_signal"/>
</dbReference>
<dbReference type="Proteomes" id="UP001166304">
    <property type="component" value="Unassembled WGS sequence"/>
</dbReference>
<keyword evidence="4" id="KW-1185">Reference proteome</keyword>
<dbReference type="Pfam" id="PF09084">
    <property type="entry name" value="NMT1"/>
    <property type="match status" value="1"/>
</dbReference>
<dbReference type="SUPFAM" id="SSF53850">
    <property type="entry name" value="Periplasmic binding protein-like II"/>
    <property type="match status" value="1"/>
</dbReference>
<protein>
    <submittedName>
        <fullName evidence="3">ABC transporter substrate-binding protein</fullName>
    </submittedName>
</protein>
<evidence type="ECO:0000313" key="3">
    <source>
        <dbReference type="EMBL" id="MBV0902666.1"/>
    </source>
</evidence>
<dbReference type="PANTHER" id="PTHR30024">
    <property type="entry name" value="ALIPHATIC SULFONATES-BINDING PROTEIN-RELATED"/>
    <property type="match status" value="1"/>
</dbReference>
<comment type="caution">
    <text evidence="3">The sequence shown here is derived from an EMBL/GenBank/DDBJ whole genome shotgun (WGS) entry which is preliminary data.</text>
</comment>
<reference evidence="3" key="1">
    <citation type="submission" date="2021-06" db="EMBL/GenBank/DDBJ databases">
        <title>New haloarchaea isolates fom saline soil.</title>
        <authorList>
            <person name="Duran-Viseras A."/>
            <person name="Sanchez-Porro C.S."/>
            <person name="Ventosa A."/>
        </authorList>
    </citation>
    <scope>NUCLEOTIDE SEQUENCE</scope>
    <source>
        <strain evidence="3">JCM 18369</strain>
    </source>
</reference>
<dbReference type="AlphaFoldDB" id="A0AA41KIB2"/>
<evidence type="ECO:0000259" key="2">
    <source>
        <dbReference type="Pfam" id="PF09084"/>
    </source>
</evidence>
<proteinExistence type="predicted"/>
<gene>
    <name evidence="3" type="ORF">KTS37_12805</name>
</gene>
<dbReference type="RefSeq" id="WP_162414245.1">
    <property type="nucleotide sequence ID" value="NZ_JAHQXE010000004.1"/>
</dbReference>
<feature type="region of interest" description="Disordered" evidence="1">
    <location>
        <begin position="1"/>
        <end position="30"/>
    </location>
</feature>
<name>A0AA41KIB2_9EURY</name>
<evidence type="ECO:0000313" key="4">
    <source>
        <dbReference type="Proteomes" id="UP001166304"/>
    </source>
</evidence>
<accession>A0AA41KIB2</accession>
<dbReference type="Gene3D" id="3.40.190.10">
    <property type="entry name" value="Periplasmic binding protein-like II"/>
    <property type="match status" value="2"/>
</dbReference>
<evidence type="ECO:0000256" key="1">
    <source>
        <dbReference type="SAM" id="MobiDB-lite"/>
    </source>
</evidence>
<dbReference type="EMBL" id="JAHQXE010000004">
    <property type="protein sequence ID" value="MBV0902666.1"/>
    <property type="molecule type" value="Genomic_DNA"/>
</dbReference>
<dbReference type="InterPro" id="IPR015168">
    <property type="entry name" value="SsuA/THI5"/>
</dbReference>
<feature type="domain" description="SsuA/THI5-like" evidence="2">
    <location>
        <begin position="134"/>
        <end position="287"/>
    </location>
</feature>
<organism evidence="3 4">
    <name type="scientific">Haloarcula salina</name>
    <dbReference type="NCBI Taxonomy" id="1429914"/>
    <lineage>
        <taxon>Archaea</taxon>
        <taxon>Methanobacteriati</taxon>
        <taxon>Methanobacteriota</taxon>
        <taxon>Stenosarchaea group</taxon>
        <taxon>Halobacteria</taxon>
        <taxon>Halobacteriales</taxon>
        <taxon>Haloarculaceae</taxon>
        <taxon>Haloarcula</taxon>
    </lineage>
</organism>
<dbReference type="PROSITE" id="PS51318">
    <property type="entry name" value="TAT"/>
    <property type="match status" value="1"/>
</dbReference>